<dbReference type="PANTHER" id="PTHR43333">
    <property type="entry name" value="2-HACID_DH_C DOMAIN-CONTAINING PROTEIN"/>
    <property type="match status" value="1"/>
</dbReference>
<dbReference type="GO" id="GO:0016616">
    <property type="term" value="F:oxidoreductase activity, acting on the CH-OH group of donors, NAD or NADP as acceptor"/>
    <property type="evidence" value="ECO:0007669"/>
    <property type="project" value="InterPro"/>
</dbReference>
<dbReference type="InterPro" id="IPR036291">
    <property type="entry name" value="NAD(P)-bd_dom_sf"/>
</dbReference>
<keyword evidence="2 4" id="KW-0560">Oxidoreductase</keyword>
<organism evidence="7 8">
    <name type="scientific">Ruthenibacterium lactatiformans</name>
    <dbReference type="NCBI Taxonomy" id="1550024"/>
    <lineage>
        <taxon>Bacteria</taxon>
        <taxon>Bacillati</taxon>
        <taxon>Bacillota</taxon>
        <taxon>Clostridia</taxon>
        <taxon>Eubacteriales</taxon>
        <taxon>Oscillospiraceae</taxon>
        <taxon>Ruthenibacterium</taxon>
    </lineage>
</organism>
<dbReference type="EMBL" id="WMZR01000010">
    <property type="protein sequence ID" value="MTS51741.1"/>
    <property type="molecule type" value="Genomic_DNA"/>
</dbReference>
<comment type="similarity">
    <text evidence="1 4">Belongs to the D-isomer specific 2-hydroxyacid dehydrogenase family.</text>
</comment>
<evidence type="ECO:0000256" key="4">
    <source>
        <dbReference type="RuleBase" id="RU003719"/>
    </source>
</evidence>
<evidence type="ECO:0000259" key="5">
    <source>
        <dbReference type="Pfam" id="PF00389"/>
    </source>
</evidence>
<dbReference type="PROSITE" id="PS00671">
    <property type="entry name" value="D_2_HYDROXYACID_DH_3"/>
    <property type="match status" value="1"/>
</dbReference>
<keyword evidence="3" id="KW-0520">NAD</keyword>
<evidence type="ECO:0000313" key="7">
    <source>
        <dbReference type="EMBL" id="MTS51741.1"/>
    </source>
</evidence>
<evidence type="ECO:0000313" key="8">
    <source>
        <dbReference type="Proteomes" id="UP000449193"/>
    </source>
</evidence>
<dbReference type="GO" id="GO:0051287">
    <property type="term" value="F:NAD binding"/>
    <property type="evidence" value="ECO:0007669"/>
    <property type="project" value="InterPro"/>
</dbReference>
<evidence type="ECO:0000256" key="2">
    <source>
        <dbReference type="ARBA" id="ARBA00023002"/>
    </source>
</evidence>
<dbReference type="Proteomes" id="UP000449193">
    <property type="component" value="Unassembled WGS sequence"/>
</dbReference>
<evidence type="ECO:0000259" key="6">
    <source>
        <dbReference type="Pfam" id="PF02826"/>
    </source>
</evidence>
<feature type="domain" description="D-isomer specific 2-hydroxyacid dehydrogenase catalytic" evidence="5">
    <location>
        <begin position="49"/>
        <end position="357"/>
    </location>
</feature>
<dbReference type="PANTHER" id="PTHR43333:SF1">
    <property type="entry name" value="D-ISOMER SPECIFIC 2-HYDROXYACID DEHYDROGENASE NAD-BINDING DOMAIN-CONTAINING PROTEIN"/>
    <property type="match status" value="1"/>
</dbReference>
<evidence type="ECO:0000256" key="3">
    <source>
        <dbReference type="ARBA" id="ARBA00023027"/>
    </source>
</evidence>
<dbReference type="Pfam" id="PF02826">
    <property type="entry name" value="2-Hacid_dh_C"/>
    <property type="match status" value="1"/>
</dbReference>
<dbReference type="SUPFAM" id="SSF51735">
    <property type="entry name" value="NAD(P)-binding Rossmann-fold domains"/>
    <property type="match status" value="1"/>
</dbReference>
<accession>A0A6I3QPY2</accession>
<protein>
    <submittedName>
        <fullName evidence="7">D-2-hydroxyacid dehydrogenase</fullName>
    </submittedName>
</protein>
<gene>
    <name evidence="7" type="ORF">GMD52_09330</name>
</gene>
<dbReference type="Pfam" id="PF00389">
    <property type="entry name" value="2-Hacid_dh"/>
    <property type="match status" value="1"/>
</dbReference>
<comment type="caution">
    <text evidence="7">The sequence shown here is derived from an EMBL/GenBank/DDBJ whole genome shotgun (WGS) entry which is preliminary data.</text>
</comment>
<dbReference type="Gene3D" id="3.40.50.720">
    <property type="entry name" value="NAD(P)-binding Rossmann-like Domain"/>
    <property type="match status" value="2"/>
</dbReference>
<dbReference type="InterPro" id="IPR006139">
    <property type="entry name" value="D-isomer_2_OHA_DH_cat_dom"/>
</dbReference>
<dbReference type="InterPro" id="IPR029753">
    <property type="entry name" value="D-isomer_DH_CS"/>
</dbReference>
<reference evidence="7 8" key="1">
    <citation type="journal article" date="2019" name="Nat. Med.">
        <title>A library of human gut bacterial isolates paired with longitudinal multiomics data enables mechanistic microbiome research.</title>
        <authorList>
            <person name="Poyet M."/>
            <person name="Groussin M."/>
            <person name="Gibbons S.M."/>
            <person name="Avila-Pacheco J."/>
            <person name="Jiang X."/>
            <person name="Kearney S.M."/>
            <person name="Perrotta A.R."/>
            <person name="Berdy B."/>
            <person name="Zhao S."/>
            <person name="Lieberman T.D."/>
            <person name="Swanson P.K."/>
            <person name="Smith M."/>
            <person name="Roesemann S."/>
            <person name="Alexander J.E."/>
            <person name="Rich S.A."/>
            <person name="Livny J."/>
            <person name="Vlamakis H."/>
            <person name="Clish C."/>
            <person name="Bullock K."/>
            <person name="Deik A."/>
            <person name="Scott J."/>
            <person name="Pierce K.A."/>
            <person name="Xavier R.J."/>
            <person name="Alm E.J."/>
        </authorList>
    </citation>
    <scope>NUCLEOTIDE SEQUENCE [LARGE SCALE GENOMIC DNA]</scope>
    <source>
        <strain evidence="7 8">BIOML-A7</strain>
    </source>
</reference>
<evidence type="ECO:0000256" key="1">
    <source>
        <dbReference type="ARBA" id="ARBA00005854"/>
    </source>
</evidence>
<dbReference type="InterPro" id="IPR006140">
    <property type="entry name" value="D-isomer_DH_NAD-bd"/>
</dbReference>
<proteinExistence type="inferred from homology"/>
<sequence>MSLNGIFVPTATVHQKGRMDGLWRDRQIDLIVFITREEFVLPEIKKALITACLKPENRKRLREALFPAEVIFCDSHAPNAKEKIAESVKSVDVCILNGDLDEEILAGENLKWIHCCHAGLDRSARPEVFSRGIILTSSSGRSAPALAEHVLMFMLSLTYDLPMLLRAQARHQWTSTSEYASKTALHGKTIGVIGLGKTGREVAKLARQFDMTILGWRRSSAPVEYVDEIYAAEEGGDLNALLARCDYVVLCIELNDKTFHMMCAEQFLAMKKTAFLINMGRGKLIDESALVHALQAGELAGAGLDTFETEPLPADSMLWNMPNVIITPHSTPALPDREERMLQYVYQNIHAYREGGKFINRLTEKNIFTLACRDL</sequence>
<dbReference type="CDD" id="cd05300">
    <property type="entry name" value="2-Hacid_dh_1"/>
    <property type="match status" value="1"/>
</dbReference>
<dbReference type="SUPFAM" id="SSF52283">
    <property type="entry name" value="Formate/glycerate dehydrogenase catalytic domain-like"/>
    <property type="match status" value="1"/>
</dbReference>
<feature type="domain" description="D-isomer specific 2-hydroxyacid dehydrogenase NAD-binding" evidence="6">
    <location>
        <begin position="151"/>
        <end position="330"/>
    </location>
</feature>
<dbReference type="AlphaFoldDB" id="A0A6I3QPY2"/>
<name>A0A6I3QPY2_9FIRM</name>